<evidence type="ECO:0000256" key="1">
    <source>
        <dbReference type="SAM" id="MobiDB-lite"/>
    </source>
</evidence>
<dbReference type="Proteomes" id="UP001241747">
    <property type="component" value="Unassembled WGS sequence"/>
</dbReference>
<evidence type="ECO:0000313" key="3">
    <source>
        <dbReference type="Proteomes" id="UP001241747"/>
    </source>
</evidence>
<protein>
    <submittedName>
        <fullName evidence="2">Mrp family chromosome partitioning ATPase</fullName>
    </submittedName>
</protein>
<name>A0ABU0LCI9_XANAG</name>
<comment type="caution">
    <text evidence="2">The sequence shown here is derived from an EMBL/GenBank/DDBJ whole genome shotgun (WGS) entry which is preliminary data.</text>
</comment>
<dbReference type="SUPFAM" id="SSF52540">
    <property type="entry name" value="P-loop containing nucleoside triphosphate hydrolases"/>
    <property type="match status" value="1"/>
</dbReference>
<proteinExistence type="predicted"/>
<dbReference type="PANTHER" id="PTHR32309:SF31">
    <property type="entry name" value="CAPSULAR EXOPOLYSACCHARIDE FAMILY"/>
    <property type="match status" value="1"/>
</dbReference>
<gene>
    <name evidence="2" type="ORF">QOZ94_001590</name>
</gene>
<dbReference type="EMBL" id="JAUSVY010000003">
    <property type="protein sequence ID" value="MDQ0504808.1"/>
    <property type="molecule type" value="Genomic_DNA"/>
</dbReference>
<organism evidence="2 3">
    <name type="scientific">Xanthobacter agilis</name>
    <dbReference type="NCBI Taxonomy" id="47492"/>
    <lineage>
        <taxon>Bacteria</taxon>
        <taxon>Pseudomonadati</taxon>
        <taxon>Pseudomonadota</taxon>
        <taxon>Alphaproteobacteria</taxon>
        <taxon>Hyphomicrobiales</taxon>
        <taxon>Xanthobacteraceae</taxon>
        <taxon>Xanthobacter</taxon>
    </lineage>
</organism>
<keyword evidence="3" id="KW-1185">Reference proteome</keyword>
<accession>A0ABU0LCI9</accession>
<dbReference type="PANTHER" id="PTHR32309">
    <property type="entry name" value="TYROSINE-PROTEIN KINASE"/>
    <property type="match status" value="1"/>
</dbReference>
<feature type="region of interest" description="Disordered" evidence="1">
    <location>
        <begin position="463"/>
        <end position="505"/>
    </location>
</feature>
<reference evidence="2 3" key="1">
    <citation type="submission" date="2023-07" db="EMBL/GenBank/DDBJ databases">
        <title>Genomic Encyclopedia of Type Strains, Phase IV (KMG-IV): sequencing the most valuable type-strain genomes for metagenomic binning, comparative biology and taxonomic classification.</title>
        <authorList>
            <person name="Goeker M."/>
        </authorList>
    </citation>
    <scope>NUCLEOTIDE SEQUENCE [LARGE SCALE GENOMIC DNA]</scope>
    <source>
        <strain evidence="2 3">DSM 3770</strain>
    </source>
</reference>
<evidence type="ECO:0000313" key="2">
    <source>
        <dbReference type="EMBL" id="MDQ0504808.1"/>
    </source>
</evidence>
<dbReference type="InterPro" id="IPR050445">
    <property type="entry name" value="Bact_polysacc_biosynth/exp"/>
</dbReference>
<feature type="region of interest" description="Disordered" evidence="1">
    <location>
        <begin position="346"/>
        <end position="378"/>
    </location>
</feature>
<dbReference type="InterPro" id="IPR027417">
    <property type="entry name" value="P-loop_NTPase"/>
</dbReference>
<dbReference type="Gene3D" id="3.40.50.300">
    <property type="entry name" value="P-loop containing nucleotide triphosphate hydrolases"/>
    <property type="match status" value="1"/>
</dbReference>
<sequence>MASNVAEIAMNVTGAAPARARRVSGFAVGAAALAALSLLSALPLRFTASAELAFNMAIQPPAAAVRGIAQVLGSRELARDAIERLAPADVARLATDSLFAAAAGDAAALTEQAARRVVQDVSVTPINGGRGYDIAVSAATPALAARLADAYVAAALRLDARPAPDAVSPLPGLSGGAGAAAPMLPDVPGPLPFTLLAAALATFLLGRRQHHREPLPQGLVDRAALPLQLDSPHRITWLDGPAASGLALDEAVAHLLAHAVTGSQASEPGRGRLVCVTSDGLDEAASRCARTLARRLGDDAGVVLVVLDQSVDKAGLLDLGCEAADPGVRELLVGRARFGETLHRDPHSRAHVIPPGHLPPGWSSATGTDAPGPADEPADAARLGAVLDALRQTYDYVVVANPPLDPNDATLAESEPLVVCLTADTAPATAAVESFDALAAMRFSRIVMLRFATGEVLPPAEAEDILPPQVAPASPARGPETHPPVRRPSRPEPQAEEPQIWRGAA</sequence>
<dbReference type="RefSeq" id="WP_237346772.1">
    <property type="nucleotide sequence ID" value="NZ_JABWGX010000023.1"/>
</dbReference>